<evidence type="ECO:0000313" key="2">
    <source>
        <dbReference type="Proteomes" id="UP000636187"/>
    </source>
</evidence>
<keyword evidence="2" id="KW-1185">Reference proteome</keyword>
<accession>A0ABR8HRA4</accession>
<dbReference type="Proteomes" id="UP000636187">
    <property type="component" value="Unassembled WGS sequence"/>
</dbReference>
<name>A0ABR8HRA4_9CHRO</name>
<organism evidence="1 2">
    <name type="scientific">Microcystis flos-aquae FACHB-1344</name>
    <dbReference type="NCBI Taxonomy" id="2692899"/>
    <lineage>
        <taxon>Bacteria</taxon>
        <taxon>Bacillati</taxon>
        <taxon>Cyanobacteriota</taxon>
        <taxon>Cyanophyceae</taxon>
        <taxon>Oscillatoriophycideae</taxon>
        <taxon>Chroococcales</taxon>
        <taxon>Microcystaceae</taxon>
        <taxon>Microcystis</taxon>
    </lineage>
</organism>
<dbReference type="RefSeq" id="WP_190720412.1">
    <property type="nucleotide sequence ID" value="NZ_JACJSW010000090.1"/>
</dbReference>
<sequence>MIIQSLVRNKRALIAKFLRLSCQLFRGNLWHYSQEFLLEKVGVYQISNASQ</sequence>
<protein>
    <recommendedName>
        <fullName evidence="3">Mobile element protein</fullName>
    </recommendedName>
</protein>
<dbReference type="EMBL" id="JACJSW010000090">
    <property type="protein sequence ID" value="MBD2621411.1"/>
    <property type="molecule type" value="Genomic_DNA"/>
</dbReference>
<reference evidence="1 2" key="1">
    <citation type="journal article" date="2020" name="ISME J.">
        <title>Comparative genomics reveals insights into cyanobacterial evolution and habitat adaptation.</title>
        <authorList>
            <person name="Chen M.Y."/>
            <person name="Teng W.K."/>
            <person name="Zhao L."/>
            <person name="Hu C.X."/>
            <person name="Zhou Y.K."/>
            <person name="Han B.P."/>
            <person name="Song L.R."/>
            <person name="Shu W.S."/>
        </authorList>
    </citation>
    <scope>NUCLEOTIDE SEQUENCE [LARGE SCALE GENOMIC DNA]</scope>
    <source>
        <strain evidence="1 2">FACHB-1344</strain>
    </source>
</reference>
<proteinExistence type="predicted"/>
<comment type="caution">
    <text evidence="1">The sequence shown here is derived from an EMBL/GenBank/DDBJ whole genome shotgun (WGS) entry which is preliminary data.</text>
</comment>
<evidence type="ECO:0008006" key="3">
    <source>
        <dbReference type="Google" id="ProtNLM"/>
    </source>
</evidence>
<gene>
    <name evidence="1" type="ORF">H6G48_06870</name>
</gene>
<evidence type="ECO:0000313" key="1">
    <source>
        <dbReference type="EMBL" id="MBD2621411.1"/>
    </source>
</evidence>